<organism evidence="2 3">
    <name type="scientific">Hasllibacter halocynthiae</name>
    <dbReference type="NCBI Taxonomy" id="595589"/>
    <lineage>
        <taxon>Bacteria</taxon>
        <taxon>Pseudomonadati</taxon>
        <taxon>Pseudomonadota</taxon>
        <taxon>Alphaproteobacteria</taxon>
        <taxon>Rhodobacterales</taxon>
        <taxon>Roseobacteraceae</taxon>
        <taxon>Hasllibacter</taxon>
    </lineage>
</organism>
<gene>
    <name evidence="2" type="ORF">BCF33_2083</name>
</gene>
<evidence type="ECO:0000313" key="2">
    <source>
        <dbReference type="EMBL" id="PRY93216.1"/>
    </source>
</evidence>
<keyword evidence="2" id="KW-0969">Cilium</keyword>
<dbReference type="Proteomes" id="UP000238801">
    <property type="component" value="Unassembled WGS sequence"/>
</dbReference>
<comment type="caution">
    <text evidence="2">The sequence shown here is derived from an EMBL/GenBank/DDBJ whole genome shotgun (WGS) entry which is preliminary data.</text>
</comment>
<keyword evidence="2" id="KW-0282">Flagellum</keyword>
<dbReference type="AlphaFoldDB" id="A0A2T0X2P4"/>
<evidence type="ECO:0000313" key="3">
    <source>
        <dbReference type="Proteomes" id="UP000238801"/>
    </source>
</evidence>
<accession>A0A2T0X2P4</accession>
<evidence type="ECO:0000256" key="1">
    <source>
        <dbReference type="SAM" id="MobiDB-lite"/>
    </source>
</evidence>
<keyword evidence="3" id="KW-1185">Reference proteome</keyword>
<name>A0A2T0X2P4_9RHOB</name>
<feature type="region of interest" description="Disordered" evidence="1">
    <location>
        <begin position="25"/>
        <end position="65"/>
    </location>
</feature>
<protein>
    <submittedName>
        <fullName evidence="2">Flagellar basal-body rod protein FlgB</fullName>
    </submittedName>
</protein>
<keyword evidence="2" id="KW-0966">Cell projection</keyword>
<dbReference type="EMBL" id="PVTT01000002">
    <property type="protein sequence ID" value="PRY93216.1"/>
    <property type="molecule type" value="Genomic_DNA"/>
</dbReference>
<reference evidence="2 3" key="1">
    <citation type="submission" date="2018-03" db="EMBL/GenBank/DDBJ databases">
        <title>Genomic Encyclopedia of Archaeal and Bacterial Type Strains, Phase II (KMG-II): from individual species to whole genera.</title>
        <authorList>
            <person name="Goeker M."/>
        </authorList>
    </citation>
    <scope>NUCLEOTIDE SEQUENCE [LARGE SCALE GENOMIC DNA]</scope>
    <source>
        <strain evidence="2 3">DSM 29318</strain>
    </source>
</reference>
<dbReference type="OrthoDB" id="9788334at2"/>
<proteinExistence type="predicted"/>
<sequence>MLDHIPILSTASALARHAGARTEGTARNLANADTPGWRPLRASPFDPGAPGLRATRPDHLGGSSGAAVEWTLGAATKPNGNGVSVEAEMVEAARARADHGLALGAWRGAMDVLRASVATR</sequence>
<dbReference type="RefSeq" id="WP_106160827.1">
    <property type="nucleotide sequence ID" value="NZ_PVTT01000002.1"/>
</dbReference>